<dbReference type="PROSITE" id="PS50980">
    <property type="entry name" value="COA_CT_NTER"/>
    <property type="match status" value="1"/>
</dbReference>
<dbReference type="Gene3D" id="3.90.226.10">
    <property type="entry name" value="2-enoyl-CoA Hydratase, Chain A, domain 1"/>
    <property type="match status" value="2"/>
</dbReference>
<comment type="similarity">
    <text evidence="1">Belongs to the AccD/PCCB family.</text>
</comment>
<dbReference type="InterPro" id="IPR034733">
    <property type="entry name" value="AcCoA_carboxyl_beta"/>
</dbReference>
<accession>E1YE70</accession>
<dbReference type="InterPro" id="IPR029045">
    <property type="entry name" value="ClpP/crotonase-like_dom_sf"/>
</dbReference>
<dbReference type="SUPFAM" id="SSF52096">
    <property type="entry name" value="ClpP/crotonase"/>
    <property type="match status" value="2"/>
</dbReference>
<evidence type="ECO:0000259" key="3">
    <source>
        <dbReference type="PROSITE" id="PS50980"/>
    </source>
</evidence>
<dbReference type="FunFam" id="3.90.226.10:FF:000017">
    <property type="entry name" value="Propionyl-CoA carboxylase subunit beta 5"/>
    <property type="match status" value="1"/>
</dbReference>
<dbReference type="FunFam" id="3.90.226.10:FF:000016">
    <property type="entry name" value="Propionyl-CoA carboxylase, beta subunit"/>
    <property type="match status" value="1"/>
</dbReference>
<organism evidence="5">
    <name type="scientific">uncultured Desulfobacterium sp</name>
    <dbReference type="NCBI Taxonomy" id="201089"/>
    <lineage>
        <taxon>Bacteria</taxon>
        <taxon>Pseudomonadati</taxon>
        <taxon>Thermodesulfobacteriota</taxon>
        <taxon>Desulfobacteria</taxon>
        <taxon>Desulfobacterales</taxon>
        <taxon>Desulfobacteriaceae</taxon>
        <taxon>Desulfobacterium</taxon>
        <taxon>environmental samples</taxon>
    </lineage>
</organism>
<evidence type="ECO:0000259" key="4">
    <source>
        <dbReference type="PROSITE" id="PS50989"/>
    </source>
</evidence>
<feature type="domain" description="CoA carboxyltransferase N-terminal" evidence="3">
    <location>
        <begin position="4"/>
        <end position="260"/>
    </location>
</feature>
<dbReference type="PANTHER" id="PTHR43842:SF2">
    <property type="entry name" value="PROPIONYL-COA CARBOXYLASE BETA CHAIN, MITOCHONDRIAL"/>
    <property type="match status" value="1"/>
</dbReference>
<name>E1YE70_9BACT</name>
<evidence type="ECO:0000313" key="5">
    <source>
        <dbReference type="EMBL" id="CBX28829.1"/>
    </source>
</evidence>
<dbReference type="GO" id="GO:0004658">
    <property type="term" value="F:propionyl-CoA carboxylase activity"/>
    <property type="evidence" value="ECO:0007669"/>
    <property type="project" value="UniProtKB-ARBA"/>
</dbReference>
<gene>
    <name evidence="5" type="ORF">N47_B19750</name>
</gene>
<feature type="domain" description="CoA carboxyltransferase C-terminal" evidence="4">
    <location>
        <begin position="264"/>
        <end position="499"/>
    </location>
</feature>
<dbReference type="InterPro" id="IPR051047">
    <property type="entry name" value="AccD/PCCB"/>
</dbReference>
<dbReference type="InterPro" id="IPR011762">
    <property type="entry name" value="COA_CT_N"/>
</dbReference>
<dbReference type="AlphaFoldDB" id="E1YE70"/>
<reference evidence="5" key="1">
    <citation type="journal article" date="2011" name="Environ. Microbiol.">
        <title>Genomic insights into the metabolic potential of the polycyclic aromatic hydrocarbon degrading sulfate-reducing Deltaproteobacterium N47.</title>
        <authorList>
            <person name="Bergmann F."/>
            <person name="Selesi D."/>
            <person name="Weinmaier T."/>
            <person name="Tischler P."/>
            <person name="Rattei T."/>
            <person name="Meckenstock R.U."/>
        </authorList>
    </citation>
    <scope>NUCLEOTIDE SEQUENCE</scope>
</reference>
<protein>
    <recommendedName>
        <fullName evidence="2">Propionyl-CoA carboxylase beta chain</fullName>
    </recommendedName>
</protein>
<dbReference type="GO" id="GO:0015977">
    <property type="term" value="P:carbon fixation"/>
    <property type="evidence" value="ECO:0007669"/>
    <property type="project" value="UniProtKB-ARBA"/>
</dbReference>
<sequence length="517" mass="56702">MGNVKDKIKDLKDREAKALMMGGEKAVAKQRKDGRLTARDRLNLLFDPGTFREIDMFVTHRCVNFDMEKVEIPADGVITGHGLIDKRPAFAFSQDFTARAGSLGEMHAKKICKVMDLALKAGVPCIGLNDSGGARIQEGVDALSGYGQIFYRNSLASGVIPQISAIMGPTAGGAVYSPAMTDFVFMVKNTSYMFITGPDVIKSVTGEQISFEELGGAMTHNEKSGVAHFACENDTDTIMNIKKLLSYLPANNMEDPPIIPAGDDPGRLAPQLDKIIPENANQSYDMKEVIKAIVDNGEFFEPHLYYARNIIICFARLNGRTIGIIANQPNEKAGCLDINASDKATRFIRFCDSFNIPLLTIADVPGYLPGSDQEWSGIIRHGAKLLWSYSEATVPKILLVTRKDYGGSYLAMCSKDLGADMAFAWPTAEIAVMGAGGAANVIHRKEINEAKDPVEKRKEKIKEYEDLFSNPYCAATRGYIDAVIMPSSTRPRLIDALEIMCTKREIRPSKKHGNIPL</sequence>
<dbReference type="PANTHER" id="PTHR43842">
    <property type="entry name" value="PROPIONYL-COA CARBOXYLASE BETA CHAIN"/>
    <property type="match status" value="1"/>
</dbReference>
<dbReference type="InterPro" id="IPR011763">
    <property type="entry name" value="COA_CT_C"/>
</dbReference>
<dbReference type="Pfam" id="PF01039">
    <property type="entry name" value="Carboxyl_trans"/>
    <property type="match status" value="1"/>
</dbReference>
<proteinExistence type="inferred from homology"/>
<dbReference type="GO" id="GO:0003989">
    <property type="term" value="F:acetyl-CoA carboxylase activity"/>
    <property type="evidence" value="ECO:0007669"/>
    <property type="project" value="UniProtKB-ARBA"/>
</dbReference>
<evidence type="ECO:0000256" key="2">
    <source>
        <dbReference type="ARBA" id="ARBA00074538"/>
    </source>
</evidence>
<evidence type="ECO:0000256" key="1">
    <source>
        <dbReference type="ARBA" id="ARBA00006102"/>
    </source>
</evidence>
<dbReference type="GO" id="GO:0009317">
    <property type="term" value="C:acetyl-CoA carboxylase complex"/>
    <property type="evidence" value="ECO:0007669"/>
    <property type="project" value="UniProtKB-ARBA"/>
</dbReference>
<dbReference type="PROSITE" id="PS50989">
    <property type="entry name" value="COA_CT_CTER"/>
    <property type="match status" value="1"/>
</dbReference>
<dbReference type="EMBL" id="FR695870">
    <property type="protein sequence ID" value="CBX28829.1"/>
    <property type="molecule type" value="Genomic_DNA"/>
</dbReference>